<proteinExistence type="predicted"/>
<name>A0ABV7YVA1_9BACT</name>
<evidence type="ECO:0000313" key="2">
    <source>
        <dbReference type="Proteomes" id="UP001595616"/>
    </source>
</evidence>
<dbReference type="EMBL" id="JBHRYQ010000001">
    <property type="protein sequence ID" value="MFC3811248.1"/>
    <property type="molecule type" value="Genomic_DNA"/>
</dbReference>
<evidence type="ECO:0000313" key="1">
    <source>
        <dbReference type="EMBL" id="MFC3811248.1"/>
    </source>
</evidence>
<dbReference type="RefSeq" id="WP_379838091.1">
    <property type="nucleotide sequence ID" value="NZ_JBHRYQ010000001.1"/>
</dbReference>
<accession>A0ABV7YVA1</accession>
<organism evidence="1 2">
    <name type="scientific">Lacihabitans lacunae</name>
    <dbReference type="NCBI Taxonomy" id="1028214"/>
    <lineage>
        <taxon>Bacteria</taxon>
        <taxon>Pseudomonadati</taxon>
        <taxon>Bacteroidota</taxon>
        <taxon>Cytophagia</taxon>
        <taxon>Cytophagales</taxon>
        <taxon>Leadbetterellaceae</taxon>
        <taxon>Lacihabitans</taxon>
    </lineage>
</organism>
<protein>
    <submittedName>
        <fullName evidence="1">Uncharacterized protein</fullName>
    </submittedName>
</protein>
<keyword evidence="2" id="KW-1185">Reference proteome</keyword>
<comment type="caution">
    <text evidence="1">The sequence shown here is derived from an EMBL/GenBank/DDBJ whole genome shotgun (WGS) entry which is preliminary data.</text>
</comment>
<gene>
    <name evidence="1" type="ORF">ACFOOI_11325</name>
</gene>
<sequence length="42" mass="4885">MGTKLKKRFEKSLYILGTKNSPFLLRILTLINYLPLTGMPHH</sequence>
<reference evidence="2" key="1">
    <citation type="journal article" date="2019" name="Int. J. Syst. Evol. Microbiol.">
        <title>The Global Catalogue of Microorganisms (GCM) 10K type strain sequencing project: providing services to taxonomists for standard genome sequencing and annotation.</title>
        <authorList>
            <consortium name="The Broad Institute Genomics Platform"/>
            <consortium name="The Broad Institute Genome Sequencing Center for Infectious Disease"/>
            <person name="Wu L."/>
            <person name="Ma J."/>
        </authorList>
    </citation>
    <scope>NUCLEOTIDE SEQUENCE [LARGE SCALE GENOMIC DNA]</scope>
    <source>
        <strain evidence="2">CECT 7956</strain>
    </source>
</reference>
<dbReference type="Proteomes" id="UP001595616">
    <property type="component" value="Unassembled WGS sequence"/>
</dbReference>